<name>A0A3M7RL12_BRAPC</name>
<feature type="signal peptide" evidence="1">
    <location>
        <begin position="1"/>
        <end position="30"/>
    </location>
</feature>
<evidence type="ECO:0000256" key="1">
    <source>
        <dbReference type="SAM" id="SignalP"/>
    </source>
</evidence>
<proteinExistence type="predicted"/>
<reference evidence="2 3" key="1">
    <citation type="journal article" date="2018" name="Sci. Rep.">
        <title>Genomic signatures of local adaptation to the degree of environmental predictability in rotifers.</title>
        <authorList>
            <person name="Franch-Gras L."/>
            <person name="Hahn C."/>
            <person name="Garcia-Roger E.M."/>
            <person name="Carmona M.J."/>
            <person name="Serra M."/>
            <person name="Gomez A."/>
        </authorList>
    </citation>
    <scope>NUCLEOTIDE SEQUENCE [LARGE SCALE GENOMIC DNA]</scope>
    <source>
        <strain evidence="2">HYR1</strain>
    </source>
</reference>
<sequence length="140" mass="15800">MKIKYRVYLIFLQPLHCLSLLGLILNKINNTIINDYVDEVTPYDDVEDFTDDERYILDENNEEATPETIERNNIVTTQPSASSTNSSSSIDRLTLCHSPISVYQGNGPTTSNVPGVRIIVKVNQHRKKQVKHSIVNAALN</sequence>
<accession>A0A3M7RL12</accession>
<organism evidence="2 3">
    <name type="scientific">Brachionus plicatilis</name>
    <name type="common">Marine rotifer</name>
    <name type="synonym">Brachionus muelleri</name>
    <dbReference type="NCBI Taxonomy" id="10195"/>
    <lineage>
        <taxon>Eukaryota</taxon>
        <taxon>Metazoa</taxon>
        <taxon>Spiralia</taxon>
        <taxon>Gnathifera</taxon>
        <taxon>Rotifera</taxon>
        <taxon>Eurotatoria</taxon>
        <taxon>Monogononta</taxon>
        <taxon>Pseudotrocha</taxon>
        <taxon>Ploima</taxon>
        <taxon>Brachionidae</taxon>
        <taxon>Brachionus</taxon>
    </lineage>
</organism>
<keyword evidence="1" id="KW-0732">Signal</keyword>
<evidence type="ECO:0000313" key="2">
    <source>
        <dbReference type="EMBL" id="RNA23988.1"/>
    </source>
</evidence>
<comment type="caution">
    <text evidence="2">The sequence shown here is derived from an EMBL/GenBank/DDBJ whole genome shotgun (WGS) entry which is preliminary data.</text>
</comment>
<dbReference type="AlphaFoldDB" id="A0A3M7RL12"/>
<evidence type="ECO:0000313" key="3">
    <source>
        <dbReference type="Proteomes" id="UP000276133"/>
    </source>
</evidence>
<gene>
    <name evidence="2" type="ORF">BpHYR1_027972</name>
</gene>
<dbReference type="Proteomes" id="UP000276133">
    <property type="component" value="Unassembled WGS sequence"/>
</dbReference>
<keyword evidence="3" id="KW-1185">Reference proteome</keyword>
<feature type="chain" id="PRO_5018324290" evidence="1">
    <location>
        <begin position="31"/>
        <end position="140"/>
    </location>
</feature>
<dbReference type="EMBL" id="REGN01003185">
    <property type="protein sequence ID" value="RNA23988.1"/>
    <property type="molecule type" value="Genomic_DNA"/>
</dbReference>
<protein>
    <submittedName>
        <fullName evidence="2">Uncharacterized protein</fullName>
    </submittedName>
</protein>